<dbReference type="Gene3D" id="3.20.20.140">
    <property type="entry name" value="Metal-dependent hydrolases"/>
    <property type="match status" value="1"/>
</dbReference>
<protein>
    <submittedName>
        <fullName evidence="7">Adenosine deaminase</fullName>
        <ecNumber evidence="7">3.5.4.4</ecNumber>
    </submittedName>
</protein>
<dbReference type="PANTHER" id="PTHR43114">
    <property type="entry name" value="ADENINE DEAMINASE"/>
    <property type="match status" value="1"/>
</dbReference>
<dbReference type="Proteomes" id="UP001284601">
    <property type="component" value="Unassembled WGS sequence"/>
</dbReference>
<dbReference type="Pfam" id="PF00962">
    <property type="entry name" value="A_deaminase"/>
    <property type="match status" value="1"/>
</dbReference>
<organism evidence="7 8">
    <name type="scientific">Conexibacter stalactiti</name>
    <dbReference type="NCBI Taxonomy" id="1940611"/>
    <lineage>
        <taxon>Bacteria</taxon>
        <taxon>Bacillati</taxon>
        <taxon>Actinomycetota</taxon>
        <taxon>Thermoleophilia</taxon>
        <taxon>Solirubrobacterales</taxon>
        <taxon>Conexibacteraceae</taxon>
        <taxon>Conexibacter</taxon>
    </lineage>
</organism>
<keyword evidence="8" id="KW-1185">Reference proteome</keyword>
<sequence length="338" mass="36111">MTVVAPYPKIELHVHLEGAVSPELLLAAARRNGFTLPVATAAELREFMRFRDFDHFIESWFATTPALQTERDYRELVLDYARRAQARGAVYLEAIFSPTDKLTAGIAMETVFEGFCDGAAAAREQLGLEVRLTPDITRGVDLDVAKQTARLAVAYKDRGVVALGLGGAEAQFPPEPYAEAFAIARAGGVGSVPHAGEVAGPASIRGALETLAPDRIRHGVRAVEDPGLLRELADRGMVLDVCVLSNVCLGVVPRAEDHPLPRLLAAGVPVTVNTDDPTFFACELDDEHAAARSLGADPRALFDAGVAGALCEPAVRERLRALGDAHDWDGSSRPSVTS</sequence>
<feature type="domain" description="Adenosine deaminase" evidence="6">
    <location>
        <begin position="8"/>
        <end position="299"/>
    </location>
</feature>
<comment type="cofactor">
    <cofactor evidence="1">
        <name>Zn(2+)</name>
        <dbReference type="ChEBI" id="CHEBI:29105"/>
    </cofactor>
</comment>
<dbReference type="GO" id="GO:0016787">
    <property type="term" value="F:hydrolase activity"/>
    <property type="evidence" value="ECO:0007669"/>
    <property type="project" value="UniProtKB-KW"/>
</dbReference>
<dbReference type="InterPro" id="IPR006330">
    <property type="entry name" value="Ado/ade_deaminase"/>
</dbReference>
<evidence type="ECO:0000256" key="3">
    <source>
        <dbReference type="ARBA" id="ARBA00022723"/>
    </source>
</evidence>
<evidence type="ECO:0000313" key="7">
    <source>
        <dbReference type="EMBL" id="MDW5597374.1"/>
    </source>
</evidence>
<dbReference type="RefSeq" id="WP_318599838.1">
    <property type="nucleotide sequence ID" value="NZ_JAWSTH010000085.1"/>
</dbReference>
<keyword evidence="4 7" id="KW-0378">Hydrolase</keyword>
<evidence type="ECO:0000256" key="4">
    <source>
        <dbReference type="ARBA" id="ARBA00022801"/>
    </source>
</evidence>
<dbReference type="InterPro" id="IPR001365">
    <property type="entry name" value="A_deaminase_dom"/>
</dbReference>
<dbReference type="InterPro" id="IPR032466">
    <property type="entry name" value="Metal_Hydrolase"/>
</dbReference>
<reference evidence="8" key="1">
    <citation type="submission" date="2023-07" db="EMBL/GenBank/DDBJ databases">
        <title>Conexibacter stalactiti sp. nov., isolated from stalactites in a lava cave and emended description of the genus Conexibacter.</title>
        <authorList>
            <person name="Lee S.D."/>
        </authorList>
    </citation>
    <scope>NUCLEOTIDE SEQUENCE [LARGE SCALE GENOMIC DNA]</scope>
    <source>
        <strain evidence="8">KCTC 39840</strain>
    </source>
</reference>
<dbReference type="EC" id="3.5.4.4" evidence="7"/>
<evidence type="ECO:0000256" key="1">
    <source>
        <dbReference type="ARBA" id="ARBA00001947"/>
    </source>
</evidence>
<dbReference type="PANTHER" id="PTHR43114:SF6">
    <property type="entry name" value="ADENINE DEAMINASE"/>
    <property type="match status" value="1"/>
</dbReference>
<comment type="caution">
    <text evidence="7">The sequence shown here is derived from an EMBL/GenBank/DDBJ whole genome shotgun (WGS) entry which is preliminary data.</text>
</comment>
<dbReference type="SUPFAM" id="SSF51556">
    <property type="entry name" value="Metallo-dependent hydrolases"/>
    <property type="match status" value="1"/>
</dbReference>
<proteinExistence type="inferred from homology"/>
<keyword evidence="3" id="KW-0479">Metal-binding</keyword>
<keyword evidence="5" id="KW-0862">Zinc</keyword>
<gene>
    <name evidence="7" type="primary">add</name>
    <name evidence="7" type="ORF">R7226_23705</name>
</gene>
<evidence type="ECO:0000256" key="2">
    <source>
        <dbReference type="ARBA" id="ARBA00006676"/>
    </source>
</evidence>
<evidence type="ECO:0000313" key="8">
    <source>
        <dbReference type="Proteomes" id="UP001284601"/>
    </source>
</evidence>
<name>A0ABU4HWZ4_9ACTN</name>
<evidence type="ECO:0000256" key="5">
    <source>
        <dbReference type="ARBA" id="ARBA00022833"/>
    </source>
</evidence>
<dbReference type="NCBIfam" id="TIGR01430">
    <property type="entry name" value="aden_deam"/>
    <property type="match status" value="1"/>
</dbReference>
<dbReference type="EMBL" id="JAWSTH010000085">
    <property type="protein sequence ID" value="MDW5597374.1"/>
    <property type="molecule type" value="Genomic_DNA"/>
</dbReference>
<accession>A0ABU4HWZ4</accession>
<evidence type="ECO:0000259" key="6">
    <source>
        <dbReference type="Pfam" id="PF00962"/>
    </source>
</evidence>
<comment type="similarity">
    <text evidence="2">Belongs to the metallo-dependent hydrolases superfamily. Adenosine and AMP deaminases family.</text>
</comment>